<dbReference type="RefSeq" id="WP_348864152.1">
    <property type="nucleotide sequence ID" value="NZ_JBEAAL010000020.1"/>
</dbReference>
<evidence type="ECO:0000313" key="3">
    <source>
        <dbReference type="Proteomes" id="UP001496627"/>
    </source>
</evidence>
<keyword evidence="1" id="KW-0472">Membrane</keyword>
<feature type="transmembrane region" description="Helical" evidence="1">
    <location>
        <begin position="184"/>
        <end position="215"/>
    </location>
</feature>
<organism evidence="2 3">
    <name type="scientific">Neorhizobium phenanthreniclasticum</name>
    <dbReference type="NCBI Taxonomy" id="3157917"/>
    <lineage>
        <taxon>Bacteria</taxon>
        <taxon>Pseudomonadati</taxon>
        <taxon>Pseudomonadota</taxon>
        <taxon>Alphaproteobacteria</taxon>
        <taxon>Hyphomicrobiales</taxon>
        <taxon>Rhizobiaceae</taxon>
        <taxon>Rhizobium/Agrobacterium group</taxon>
        <taxon>Neorhizobium</taxon>
    </lineage>
</organism>
<evidence type="ECO:0000256" key="1">
    <source>
        <dbReference type="SAM" id="Phobius"/>
    </source>
</evidence>
<accession>A0ABV0M9W0</accession>
<evidence type="ECO:0000313" key="2">
    <source>
        <dbReference type="EMBL" id="MEQ1407779.1"/>
    </source>
</evidence>
<dbReference type="EMBL" id="JBEAAL010000020">
    <property type="protein sequence ID" value="MEQ1407779.1"/>
    <property type="molecule type" value="Genomic_DNA"/>
</dbReference>
<comment type="caution">
    <text evidence="2">The sequence shown here is derived from an EMBL/GenBank/DDBJ whole genome shotgun (WGS) entry which is preliminary data.</text>
</comment>
<protein>
    <submittedName>
        <fullName evidence="2">Phage tail tape-measure protein</fullName>
    </submittedName>
</protein>
<name>A0ABV0M9W0_9HYPH</name>
<feature type="transmembrane region" description="Helical" evidence="1">
    <location>
        <begin position="138"/>
        <end position="164"/>
    </location>
</feature>
<reference evidence="2 3" key="1">
    <citation type="submission" date="2024-05" db="EMBL/GenBank/DDBJ databases">
        <title>Neorhizobium sp. Rsf11, a plant growth promoting and heavy metal resistant PAH-degrader.</title>
        <authorList>
            <person name="Golubev S.N."/>
            <person name="Muratova A.Y."/>
            <person name="Markelova M.I."/>
        </authorList>
    </citation>
    <scope>NUCLEOTIDE SEQUENCE [LARGE SCALE GENOMIC DNA]</scope>
    <source>
        <strain evidence="2 3">Rsf11</strain>
    </source>
</reference>
<keyword evidence="1" id="KW-0812">Transmembrane</keyword>
<keyword evidence="1" id="KW-1133">Transmembrane helix</keyword>
<feature type="transmembrane region" description="Helical" evidence="1">
    <location>
        <begin position="227"/>
        <end position="251"/>
    </location>
</feature>
<sequence>MADIAQLGIEVTNRGVKENTDGLNKLSGAAARAEAATEGLAGANRGATGAAASAAQAYAREGAAAQSASRQIEMMNRAANSNIAGRRGNIVNLAAQVQDSIISAQAGMAALTIGFQQGTQAAMVLAAMDKPIQGLTQAFAMVLSPVSLVTIAVITLGAALIQMVNWGKLASSTLRGVAQVLDDIAPYAATAAAAIALIYAPTIIGGIISLIAWLGRLVVQLGAVASAFLIANPAALFIAGVTAAIAAVVIFRDELTRMLGFDVVDAAKRGANLVIGSFVAAFHDLQFVWKQFPNILGSAAIGAANAAIGAIQKMINAASSMLNSLIQSVNGALGNLPGGFQISEIGKVDFGAIDNPYAAALSSAVDDRNKIVSRDLSTDWIGQIGTGISSAASKGTAALKDLAGWMDKVDEKTKKRGGKTEAEKYDDIVDGANRRIASLQAERDALGLTEQAALKLRYEQDLLNQAQARGIGLTSSQRVELSNLAERMASLEYGTEKIREQMEFAKDTTRGFLDDFRSGLENGESVWKSFGNAALGVLDRITDKLLNDVLDAVFKVSNASSGGGGLFGIVGNLLGFGGTSSSAPSWLNNGFDASPMAKYASGTPSARPGVAWVGEKGPELVRFKGGEEVVPNHRIFPAANRNASAAIGSQASSQPREIVLRVIGEEGPMFRPTIRSESQDVAVTVVQENNKARENLYQNGEAQYG</sequence>
<dbReference type="Proteomes" id="UP001496627">
    <property type="component" value="Unassembled WGS sequence"/>
</dbReference>
<keyword evidence="3" id="KW-1185">Reference proteome</keyword>
<proteinExistence type="predicted"/>
<gene>
    <name evidence="2" type="ORF">ABK249_22930</name>
</gene>